<dbReference type="InterPro" id="IPR013780">
    <property type="entry name" value="Glyco_hydro_b"/>
</dbReference>
<dbReference type="Pfam" id="PF14498">
    <property type="entry name" value="Glyco_hyd_65N_2"/>
    <property type="match status" value="1"/>
</dbReference>
<comment type="caution">
    <text evidence="4">The sequence shown here is derived from an EMBL/GenBank/DDBJ whole genome shotgun (WGS) entry which is preliminary data.</text>
</comment>
<feature type="domain" description="Glycosyl hydrolase family 95 catalytic" evidence="3">
    <location>
        <begin position="305"/>
        <end position="712"/>
    </location>
</feature>
<reference evidence="4 5" key="1">
    <citation type="submission" date="2017-01" db="EMBL/GenBank/DDBJ databases">
        <authorList>
            <person name="Varghese N."/>
            <person name="Submissions S."/>
        </authorList>
    </citation>
    <scope>NUCLEOTIDE SEQUENCE [LARGE SCALE GENOMIC DNA]</scope>
    <source>
        <strain evidence="4 5">DSM 2061</strain>
    </source>
</reference>
<evidence type="ECO:0000313" key="4">
    <source>
        <dbReference type="EMBL" id="SIT02757.1"/>
    </source>
</evidence>
<dbReference type="SUPFAM" id="SSF48208">
    <property type="entry name" value="Six-hairpin glycosidases"/>
    <property type="match status" value="1"/>
</dbReference>
<evidence type="ECO:0000313" key="5">
    <source>
        <dbReference type="Proteomes" id="UP000185728"/>
    </source>
</evidence>
<evidence type="ECO:0000259" key="3">
    <source>
        <dbReference type="Pfam" id="PF22124"/>
    </source>
</evidence>
<dbReference type="InterPro" id="IPR016518">
    <property type="entry name" value="Alpha-L-fucosidase"/>
</dbReference>
<keyword evidence="5" id="KW-1185">Reference proteome</keyword>
<dbReference type="Gene3D" id="2.60.40.1180">
    <property type="entry name" value="Golgi alpha-mannosidase II"/>
    <property type="match status" value="1"/>
</dbReference>
<dbReference type="RefSeq" id="WP_076456755.1">
    <property type="nucleotide sequence ID" value="NZ_FTOB01000007.1"/>
</dbReference>
<name>A0ABY1L520_9FLAO</name>
<evidence type="ECO:0000259" key="1">
    <source>
        <dbReference type="Pfam" id="PF14498"/>
    </source>
</evidence>
<dbReference type="Proteomes" id="UP000185728">
    <property type="component" value="Unassembled WGS sequence"/>
</dbReference>
<accession>A0ABY1L520</accession>
<gene>
    <name evidence="4" type="ORF">SAMN05421766_10792</name>
</gene>
<organism evidence="4 5">
    <name type="scientific">Zobellia uliginosa</name>
    <dbReference type="NCBI Taxonomy" id="143224"/>
    <lineage>
        <taxon>Bacteria</taxon>
        <taxon>Pseudomonadati</taxon>
        <taxon>Bacteroidota</taxon>
        <taxon>Flavobacteriia</taxon>
        <taxon>Flavobacteriales</taxon>
        <taxon>Flavobacteriaceae</taxon>
        <taxon>Zobellia</taxon>
    </lineage>
</organism>
<proteinExistence type="predicted"/>
<dbReference type="PANTHER" id="PTHR31084:SF0">
    <property type="entry name" value="ALPHA-L-FUCOSIDASE 2"/>
    <property type="match status" value="1"/>
</dbReference>
<dbReference type="Pfam" id="PF22124">
    <property type="entry name" value="Glyco_hydro_95_cat"/>
    <property type="match status" value="1"/>
</dbReference>
<dbReference type="InterPro" id="IPR049053">
    <property type="entry name" value="AFCA-like_C"/>
</dbReference>
<dbReference type="EMBL" id="FTOB01000007">
    <property type="protein sequence ID" value="SIT02757.1"/>
    <property type="molecule type" value="Genomic_DNA"/>
</dbReference>
<dbReference type="InterPro" id="IPR008928">
    <property type="entry name" value="6-hairpin_glycosidase_sf"/>
</dbReference>
<dbReference type="PANTHER" id="PTHR31084">
    <property type="entry name" value="ALPHA-L-FUCOSIDASE 2"/>
    <property type="match status" value="1"/>
</dbReference>
<dbReference type="Gene3D" id="2.70.98.50">
    <property type="entry name" value="putative glycoside hydrolase family protein from bacillus halodurans"/>
    <property type="match status" value="1"/>
</dbReference>
<feature type="domain" description="Glycosyl hydrolase family 95 N-terminal" evidence="1">
    <location>
        <begin position="46"/>
        <end position="281"/>
    </location>
</feature>
<dbReference type="Pfam" id="PF21307">
    <property type="entry name" value="Glyco_hydro_95_C"/>
    <property type="match status" value="1"/>
</dbReference>
<sequence length="805" mass="91357">MEEVIKSYKTIVLLGVRKKNVPQIILLALLNIGCVAILRGQENLKLWYNEPAAQWKESLPIGNGRIGTMIAGNVERDTLVINEETVWTGGIHDYINPEAKGHLKEIRQLILDKKYDEALQVGDQYMIGKPKKLQSYQPLGKLEFNFPHKGNITDYKRSLSLNEAIVNISFKENGELYTREYLASFPDDVVVMRFYTESDQGLHFDLQHTSRHESSGSLKGDTYILKGKGSKGGGIEPDIQFESRIEILGDGSFALNPDGSLRVTGGQEVVLLYTAATNYKKYNDVSANPEELCEAILSKLRHQDYPDLLRKHVDDYSGLYNRLQVDFGLGEFSDVPTNELIDRFVQGERIPVIDELFYQMSRYLIISGSRKKSQPLNLQGIWNDNMQPAWGSKWTLNINLPMNYWMVESANLAECHEPLFELLYDLRETGAKVAREHYGCRGFVAHHNTDLWRAATPVDGATWGLWTFGGAWLTRHLWESYQYSQNKEFLKKVYPIMKEASLFFFDFLSEGNDGYLVTSPSVSFEQSYRLPNGKEGRLAEGPTMDNQILRDLFGNCLRAGEILNDDKVYRDSLVLMTKKLRPSTINQETGELMEWAWSAEPRNISGQLAPLWGVNPGTEINYSDSPELAMAAEKTIKARDPFVASYETTGSWVSGTKANFWARLNKGDEAYYIIKRSFIENLFPNMLVSFYPEKYFQIDGNLGMAAAMNEMLLQSHRINDVGQNIIEILPALPLVWKDGSIQGIRARGGFELSMAWKDGKLRAVKILSKKGNTCNLVYGDKSIELETEAGQSYLLDRELNIKTKK</sequence>
<dbReference type="InterPro" id="IPR054363">
    <property type="entry name" value="GH95_cat"/>
</dbReference>
<protein>
    <submittedName>
        <fullName evidence="4">Alpha-L-fucosidase 2</fullName>
    </submittedName>
</protein>
<feature type="domain" description="Alpha fucosidase A-like C-terminal" evidence="2">
    <location>
        <begin position="723"/>
        <end position="787"/>
    </location>
</feature>
<dbReference type="InterPro" id="IPR027414">
    <property type="entry name" value="GH95_N_dom"/>
</dbReference>
<dbReference type="PIRSF" id="PIRSF007663">
    <property type="entry name" value="UCP007663"/>
    <property type="match status" value="1"/>
</dbReference>
<evidence type="ECO:0000259" key="2">
    <source>
        <dbReference type="Pfam" id="PF21307"/>
    </source>
</evidence>